<feature type="binding site" evidence="9">
    <location>
        <position position="162"/>
    </location>
    <ligand>
        <name>Zn(2+)</name>
        <dbReference type="ChEBI" id="CHEBI:29105"/>
        <label>2</label>
    </ligand>
</feature>
<keyword evidence="7 9" id="KW-0862">Zinc</keyword>
<dbReference type="EMBL" id="CP022741">
    <property type="protein sequence ID" value="ASU22961.1"/>
    <property type="molecule type" value="Genomic_DNA"/>
</dbReference>
<evidence type="ECO:0000256" key="7">
    <source>
        <dbReference type="ARBA" id="ARBA00022833"/>
    </source>
</evidence>
<dbReference type="InterPro" id="IPR013022">
    <property type="entry name" value="Xyl_isomerase-like_TIM-brl"/>
</dbReference>
<evidence type="ECO:0000259" key="10">
    <source>
        <dbReference type="Pfam" id="PF01261"/>
    </source>
</evidence>
<evidence type="ECO:0000256" key="9">
    <source>
        <dbReference type="HAMAP-Rule" id="MF_00152"/>
    </source>
</evidence>
<feature type="binding site" evidence="9">
    <location>
        <position position="199"/>
    </location>
    <ligand>
        <name>Zn(2+)</name>
        <dbReference type="ChEBI" id="CHEBI:29105"/>
        <label>3</label>
    </ligand>
</feature>
<keyword evidence="3 9" id="KW-0479">Metal-binding</keyword>
<dbReference type="InterPro" id="IPR018246">
    <property type="entry name" value="AP_endonuc_F2_Zn_BS"/>
</dbReference>
<keyword evidence="4 9" id="KW-0255">Endonuclease</keyword>
<dbReference type="GO" id="GO:0008833">
    <property type="term" value="F:deoxyribonuclease IV (phage-T4-induced) activity"/>
    <property type="evidence" value="ECO:0007669"/>
    <property type="project" value="UniProtKB-UniRule"/>
</dbReference>
<keyword evidence="5 9" id="KW-0227">DNA damage</keyword>
<feature type="binding site" evidence="9">
    <location>
        <position position="162"/>
    </location>
    <ligand>
        <name>Zn(2+)</name>
        <dbReference type="ChEBI" id="CHEBI:29105"/>
        <label>1</label>
    </ligand>
</feature>
<dbReference type="NCBIfam" id="NF002199">
    <property type="entry name" value="PRK01060.1-4"/>
    <property type="match status" value="1"/>
</dbReference>
<evidence type="ECO:0000256" key="2">
    <source>
        <dbReference type="ARBA" id="ARBA00022722"/>
    </source>
</evidence>
<comment type="similarity">
    <text evidence="1 9">Belongs to the AP endonuclease 2 family.</text>
</comment>
<dbReference type="RefSeq" id="WP_094500467.1">
    <property type="nucleotide sequence ID" value="NZ_CAWNHI010000001.1"/>
</dbReference>
<dbReference type="CDD" id="cd00019">
    <property type="entry name" value="AP2Ec"/>
    <property type="match status" value="1"/>
</dbReference>
<dbReference type="GO" id="GO:0008081">
    <property type="term" value="F:phosphoric diester hydrolase activity"/>
    <property type="evidence" value="ECO:0007669"/>
    <property type="project" value="TreeGrafter"/>
</dbReference>
<gene>
    <name evidence="9" type="primary">nfo</name>
    <name evidence="11" type="ORF">CCZ37_10320</name>
</gene>
<comment type="function">
    <text evidence="9">Endonuclease IV plays a role in DNA repair. It cleaves phosphodiester bonds at apurinic or apyrimidinic (AP) sites, generating a 3'-hydroxyl group and a 5'-terminal sugar phosphate.</text>
</comment>
<dbReference type="GO" id="GO:0003906">
    <property type="term" value="F:DNA-(apurinic or apyrimidinic site) endonuclease activity"/>
    <property type="evidence" value="ECO:0007669"/>
    <property type="project" value="TreeGrafter"/>
</dbReference>
<feature type="binding site" evidence="9">
    <location>
        <position position="246"/>
    </location>
    <ligand>
        <name>Zn(2+)</name>
        <dbReference type="ChEBI" id="CHEBI:29105"/>
        <label>3</label>
    </ligand>
</feature>
<feature type="binding site" evidence="9">
    <location>
        <position position="233"/>
    </location>
    <ligand>
        <name>Zn(2+)</name>
        <dbReference type="ChEBI" id="CHEBI:29105"/>
        <label>2</label>
    </ligand>
</feature>
<evidence type="ECO:0000256" key="8">
    <source>
        <dbReference type="ARBA" id="ARBA00023204"/>
    </source>
</evidence>
<sequence length="305" mass="33825">MLKVQSDLMTNRIQGRGMKFIGAHVSASGGVDQAPLRAREIGANAFALFTKNQRQWVAKPLEEATIRAFKANCHMLGFKSEHILPHDSYLINLGAPEADKLAKSREAFIDEMQRCQQLGLTLLNFHPGSHLKQVSESECLATIAESINLAHQAVPEVVAVIENTAGQGTNLGWRFEHLAEIIQQVEDKSRVGVCLDTCHTFTAGYDLRTVEACEATFSEFDSVVGMHYLRAMHINDSKAKFASRVDRHHSLGQGEIGWSCFEFIAKDARFDGIPLILETIDPDIWAQEIQTLRDLHAQSVDSVAS</sequence>
<dbReference type="FunFam" id="3.20.20.150:FF:000001">
    <property type="entry name" value="Probable endonuclease 4"/>
    <property type="match status" value="1"/>
</dbReference>
<feature type="binding site" evidence="9">
    <location>
        <position position="126"/>
    </location>
    <ligand>
        <name>Zn(2+)</name>
        <dbReference type="ChEBI" id="CHEBI:29105"/>
        <label>1</label>
    </ligand>
</feature>
<dbReference type="InterPro" id="IPR001719">
    <property type="entry name" value="AP_endonuc_2"/>
</dbReference>
<feature type="domain" description="Xylose isomerase-like TIM barrel" evidence="10">
    <location>
        <begin position="37"/>
        <end position="294"/>
    </location>
</feature>
<keyword evidence="2 9" id="KW-0540">Nuclease</keyword>
<evidence type="ECO:0000256" key="6">
    <source>
        <dbReference type="ARBA" id="ARBA00022801"/>
    </source>
</evidence>
<feature type="binding site" evidence="9">
    <location>
        <position position="248"/>
    </location>
    <ligand>
        <name>Zn(2+)</name>
        <dbReference type="ChEBI" id="CHEBI:29105"/>
        <label>3</label>
    </ligand>
</feature>
<dbReference type="SMART" id="SM00518">
    <property type="entry name" value="AP2Ec"/>
    <property type="match status" value="1"/>
</dbReference>
<feature type="binding site" evidence="9">
    <location>
        <position position="86"/>
    </location>
    <ligand>
        <name>Zn(2+)</name>
        <dbReference type="ChEBI" id="CHEBI:29105"/>
        <label>1</label>
    </ligand>
</feature>
<evidence type="ECO:0000256" key="4">
    <source>
        <dbReference type="ARBA" id="ARBA00022759"/>
    </source>
</evidence>
<dbReference type="PROSITE" id="PS51432">
    <property type="entry name" value="AP_NUCLEASE_F2_4"/>
    <property type="match status" value="1"/>
</dbReference>
<dbReference type="PROSITE" id="PS00729">
    <property type="entry name" value="AP_NUCLEASE_F2_1"/>
    <property type="match status" value="1"/>
</dbReference>
<reference evidence="11 12" key="1">
    <citation type="submission" date="2017-08" db="EMBL/GenBank/DDBJ databases">
        <title>The Vibrio qinghaiensis sp.-Q67 is a luminous bacteria isolated firstly from Qinghai lake, Qinghai province, China, which has been proved to be very sensitive to detect environmental and food pollutants. Therefore, complete genome analysis of V. qinghaiensis sp.-Q67 highlights the potential application of this strain on detection of hazards in the contaminated environments.</title>
        <authorList>
            <person name="Gong L."/>
        </authorList>
    </citation>
    <scope>NUCLEOTIDE SEQUENCE [LARGE SCALE GENOMIC DNA]</scope>
    <source>
        <strain evidence="11 12">Q67</strain>
    </source>
</reference>
<protein>
    <recommendedName>
        <fullName evidence="9">Probable endonuclease 4</fullName>
        <ecNumber evidence="9">3.1.21.2</ecNumber>
    </recommendedName>
    <alternativeName>
        <fullName evidence="9">Endodeoxyribonuclease IV</fullName>
    </alternativeName>
    <alternativeName>
        <fullName evidence="9">Endonuclease IV</fullName>
    </alternativeName>
</protein>
<dbReference type="SUPFAM" id="SSF51658">
    <property type="entry name" value="Xylose isomerase-like"/>
    <property type="match status" value="1"/>
</dbReference>
<comment type="catalytic activity">
    <reaction evidence="9">
        <text>Endonucleolytic cleavage to 5'-phosphooligonucleotide end-products.</text>
        <dbReference type="EC" id="3.1.21.2"/>
    </reaction>
</comment>
<dbReference type="Pfam" id="PF01261">
    <property type="entry name" value="AP_endonuc_2"/>
    <property type="match status" value="1"/>
</dbReference>
<dbReference type="PANTHER" id="PTHR21445:SF0">
    <property type="entry name" value="APURINIC-APYRIMIDINIC ENDONUCLEASE"/>
    <property type="match status" value="1"/>
</dbReference>
<dbReference type="KEGG" id="vqi:CCZ37_10320"/>
<comment type="cofactor">
    <cofactor evidence="9">
        <name>Zn(2+)</name>
        <dbReference type="ChEBI" id="CHEBI:29105"/>
    </cofactor>
    <text evidence="9">Binds 3 Zn(2+) ions.</text>
</comment>
<evidence type="ECO:0000256" key="1">
    <source>
        <dbReference type="ARBA" id="ARBA00005340"/>
    </source>
</evidence>
<evidence type="ECO:0000313" key="12">
    <source>
        <dbReference type="Proteomes" id="UP000215148"/>
    </source>
</evidence>
<dbReference type="GO" id="GO:0003677">
    <property type="term" value="F:DNA binding"/>
    <property type="evidence" value="ECO:0007669"/>
    <property type="project" value="InterPro"/>
</dbReference>
<keyword evidence="12" id="KW-1185">Reference proteome</keyword>
<organism evidence="11 12">
    <name type="scientific">Vibrio qinghaiensis</name>
    <dbReference type="NCBI Taxonomy" id="2025808"/>
    <lineage>
        <taxon>Bacteria</taxon>
        <taxon>Pseudomonadati</taxon>
        <taxon>Pseudomonadota</taxon>
        <taxon>Gammaproteobacteria</taxon>
        <taxon>Vibrionales</taxon>
        <taxon>Vibrionaceae</taxon>
        <taxon>Vibrio</taxon>
    </lineage>
</organism>
<evidence type="ECO:0000256" key="5">
    <source>
        <dbReference type="ARBA" id="ARBA00022763"/>
    </source>
</evidence>
<dbReference type="AlphaFoldDB" id="A0A223MZI0"/>
<dbReference type="HAMAP" id="MF_00152">
    <property type="entry name" value="Nfo"/>
    <property type="match status" value="1"/>
</dbReference>
<dbReference type="PROSITE" id="PS00730">
    <property type="entry name" value="AP_NUCLEASE_F2_2"/>
    <property type="match status" value="1"/>
</dbReference>
<dbReference type="Proteomes" id="UP000215148">
    <property type="component" value="Chromosome 1"/>
</dbReference>
<feature type="binding site" evidence="9">
    <location>
        <position position="278"/>
    </location>
    <ligand>
        <name>Zn(2+)</name>
        <dbReference type="ChEBI" id="CHEBI:29105"/>
        <label>2</label>
    </ligand>
</feature>
<dbReference type="EC" id="3.1.21.2" evidence="9"/>
<keyword evidence="6 9" id="KW-0378">Hydrolase</keyword>
<name>A0A223MZI0_9VIBR</name>
<dbReference type="PANTHER" id="PTHR21445">
    <property type="entry name" value="ENDONUCLEASE IV ENDODEOXYRIBONUCLEASE IV"/>
    <property type="match status" value="1"/>
</dbReference>
<accession>A0A223MZI0</accession>
<evidence type="ECO:0000313" key="11">
    <source>
        <dbReference type="EMBL" id="ASU22961.1"/>
    </source>
</evidence>
<dbReference type="GO" id="GO:0008270">
    <property type="term" value="F:zinc ion binding"/>
    <property type="evidence" value="ECO:0007669"/>
    <property type="project" value="UniProtKB-UniRule"/>
</dbReference>
<dbReference type="NCBIfam" id="TIGR00587">
    <property type="entry name" value="nfo"/>
    <property type="match status" value="1"/>
</dbReference>
<proteinExistence type="inferred from homology"/>
<dbReference type="GO" id="GO:0006284">
    <property type="term" value="P:base-excision repair"/>
    <property type="evidence" value="ECO:0007669"/>
    <property type="project" value="TreeGrafter"/>
</dbReference>
<dbReference type="Gene3D" id="3.20.20.150">
    <property type="entry name" value="Divalent-metal-dependent TIM barrel enzymes"/>
    <property type="match status" value="1"/>
</dbReference>
<keyword evidence="8 9" id="KW-0234">DNA repair</keyword>
<evidence type="ECO:0000256" key="3">
    <source>
        <dbReference type="ARBA" id="ARBA00022723"/>
    </source>
</evidence>
<feature type="binding site" evidence="9">
    <location>
        <position position="196"/>
    </location>
    <ligand>
        <name>Zn(2+)</name>
        <dbReference type="ChEBI" id="CHEBI:29105"/>
        <label>2</label>
    </ligand>
</feature>
<dbReference type="PROSITE" id="PS00731">
    <property type="entry name" value="AP_NUCLEASE_F2_3"/>
    <property type="match status" value="1"/>
</dbReference>
<dbReference type="InterPro" id="IPR036237">
    <property type="entry name" value="Xyl_isomerase-like_sf"/>
</dbReference>